<dbReference type="GO" id="GO:0015937">
    <property type="term" value="P:coenzyme A biosynthetic process"/>
    <property type="evidence" value="ECO:0007669"/>
    <property type="project" value="InterPro"/>
</dbReference>
<dbReference type="HAMAP" id="MF_00376">
    <property type="entry name" value="Dephospho_CoA_kinase"/>
    <property type="match status" value="1"/>
</dbReference>
<dbReference type="Gene3D" id="3.40.50.300">
    <property type="entry name" value="P-loop containing nucleotide triphosphate hydrolases"/>
    <property type="match status" value="1"/>
</dbReference>
<dbReference type="NCBIfam" id="TIGR00152">
    <property type="entry name" value="dephospho-CoA kinase"/>
    <property type="match status" value="1"/>
</dbReference>
<dbReference type="GO" id="GO:0004140">
    <property type="term" value="F:dephospho-CoA kinase activity"/>
    <property type="evidence" value="ECO:0007669"/>
    <property type="project" value="InterPro"/>
</dbReference>
<evidence type="ECO:0000313" key="3">
    <source>
        <dbReference type="EMBL" id="VDM47493.1"/>
    </source>
</evidence>
<dbReference type="WBParaSite" id="TCNE_0001617301-mRNA-1">
    <property type="protein sequence ID" value="TCNE_0001617301-mRNA-1"/>
    <property type="gene ID" value="TCNE_0001617301"/>
</dbReference>
<dbReference type="InterPro" id="IPR001977">
    <property type="entry name" value="Depp_CoAkinase"/>
</dbReference>
<keyword evidence="4" id="KW-1185">Reference proteome</keyword>
<evidence type="ECO:0000256" key="2">
    <source>
        <dbReference type="ARBA" id="ARBA00022840"/>
    </source>
</evidence>
<dbReference type="PANTHER" id="PTHR10695">
    <property type="entry name" value="DEPHOSPHO-COA KINASE-RELATED"/>
    <property type="match status" value="1"/>
</dbReference>
<dbReference type="CDD" id="cd02022">
    <property type="entry name" value="DPCK"/>
    <property type="match status" value="1"/>
</dbReference>
<dbReference type="InterPro" id="IPR027417">
    <property type="entry name" value="P-loop_NTPase"/>
</dbReference>
<dbReference type="Proteomes" id="UP000050794">
    <property type="component" value="Unassembled WGS sequence"/>
</dbReference>
<gene>
    <name evidence="3" type="ORF">TCNE_LOCUS16172</name>
</gene>
<protein>
    <submittedName>
        <fullName evidence="5">Dephospho-CoA kinase</fullName>
    </submittedName>
</protein>
<reference evidence="5" key="1">
    <citation type="submission" date="2016-06" db="UniProtKB">
        <authorList>
            <consortium name="WormBaseParasite"/>
        </authorList>
    </citation>
    <scope>IDENTIFICATION</scope>
</reference>
<dbReference type="GO" id="GO:0005524">
    <property type="term" value="F:ATP binding"/>
    <property type="evidence" value="ECO:0007669"/>
    <property type="project" value="UniProtKB-KW"/>
</dbReference>
<keyword evidence="1" id="KW-0547">Nucleotide-binding</keyword>
<organism evidence="4 5">
    <name type="scientific">Toxocara canis</name>
    <name type="common">Canine roundworm</name>
    <dbReference type="NCBI Taxonomy" id="6265"/>
    <lineage>
        <taxon>Eukaryota</taxon>
        <taxon>Metazoa</taxon>
        <taxon>Ecdysozoa</taxon>
        <taxon>Nematoda</taxon>
        <taxon>Chromadorea</taxon>
        <taxon>Rhabditida</taxon>
        <taxon>Spirurina</taxon>
        <taxon>Ascaridomorpha</taxon>
        <taxon>Ascaridoidea</taxon>
        <taxon>Toxocaridae</taxon>
        <taxon>Toxocara</taxon>
    </lineage>
</organism>
<evidence type="ECO:0000313" key="4">
    <source>
        <dbReference type="Proteomes" id="UP000050794"/>
    </source>
</evidence>
<evidence type="ECO:0000256" key="1">
    <source>
        <dbReference type="ARBA" id="ARBA00022741"/>
    </source>
</evidence>
<reference evidence="3 4" key="2">
    <citation type="submission" date="2018-11" db="EMBL/GenBank/DDBJ databases">
        <authorList>
            <consortium name="Pathogen Informatics"/>
        </authorList>
    </citation>
    <scope>NUCLEOTIDE SEQUENCE [LARGE SCALE GENOMIC DNA]</scope>
</reference>
<keyword evidence="2" id="KW-0067">ATP-binding</keyword>
<accession>A0A183V602</accession>
<dbReference type="PANTHER" id="PTHR10695:SF46">
    <property type="entry name" value="BIFUNCTIONAL COENZYME A SYNTHASE-RELATED"/>
    <property type="match status" value="1"/>
</dbReference>
<sequence length="159" mass="18249">MFLVGLTGGIATGKSTVSAIFREHGITVVDADLIAREVVEPGMYAYRKLREEFGDELFDDKNGGVLIREKLALLVFSNDEVRRKVNAITHPEIRKRIVMDILKSFVRGERYIVLDTPLLFEVGYDKIVQKIVVVYWFVVRSFIVFNIAEPLLFSNFLHR</sequence>
<dbReference type="Pfam" id="PF01121">
    <property type="entry name" value="CoaE"/>
    <property type="match status" value="1"/>
</dbReference>
<name>A0A183V602_TOXCA</name>
<dbReference type="SUPFAM" id="SSF52540">
    <property type="entry name" value="P-loop containing nucleoside triphosphate hydrolases"/>
    <property type="match status" value="1"/>
</dbReference>
<dbReference type="EMBL" id="UYWY01023381">
    <property type="protein sequence ID" value="VDM47493.1"/>
    <property type="molecule type" value="Genomic_DNA"/>
</dbReference>
<proteinExistence type="inferred from homology"/>
<evidence type="ECO:0000313" key="5">
    <source>
        <dbReference type="WBParaSite" id="TCNE_0001617301-mRNA-1"/>
    </source>
</evidence>
<dbReference type="PROSITE" id="PS51219">
    <property type="entry name" value="DPCK"/>
    <property type="match status" value="1"/>
</dbReference>
<dbReference type="AlphaFoldDB" id="A0A183V602"/>